<proteinExistence type="predicted"/>
<dbReference type="SUPFAM" id="SSF49452">
    <property type="entry name" value="Starch-binding domain-like"/>
    <property type="match status" value="1"/>
</dbReference>
<dbReference type="EMBL" id="BAABBQ010000001">
    <property type="protein sequence ID" value="GAA4007654.1"/>
    <property type="molecule type" value="Genomic_DNA"/>
</dbReference>
<evidence type="ECO:0000313" key="7">
    <source>
        <dbReference type="Proteomes" id="UP001500235"/>
    </source>
</evidence>
<name>A0ABP7S754_9SPHN</name>
<keyword evidence="6" id="KW-0675">Receptor</keyword>
<dbReference type="InterPro" id="IPR036942">
    <property type="entry name" value="Beta-barrel_TonB_sf"/>
</dbReference>
<evidence type="ECO:0000256" key="1">
    <source>
        <dbReference type="ARBA" id="ARBA00004442"/>
    </source>
</evidence>
<organism evidence="6 7">
    <name type="scientific">Sphingomonas swuensis</name>
    <dbReference type="NCBI Taxonomy" id="977800"/>
    <lineage>
        <taxon>Bacteria</taxon>
        <taxon>Pseudomonadati</taxon>
        <taxon>Pseudomonadota</taxon>
        <taxon>Alphaproteobacteria</taxon>
        <taxon>Sphingomonadales</taxon>
        <taxon>Sphingomonadaceae</taxon>
        <taxon>Sphingomonas</taxon>
    </lineage>
</organism>
<evidence type="ECO:0000256" key="2">
    <source>
        <dbReference type="ARBA" id="ARBA00023136"/>
    </source>
</evidence>
<dbReference type="InterPro" id="IPR013784">
    <property type="entry name" value="Carb-bd-like_fold"/>
</dbReference>
<evidence type="ECO:0000256" key="3">
    <source>
        <dbReference type="ARBA" id="ARBA00023237"/>
    </source>
</evidence>
<keyword evidence="3" id="KW-0998">Cell outer membrane</keyword>
<keyword evidence="2" id="KW-0472">Membrane</keyword>
<dbReference type="Pfam" id="PF25183">
    <property type="entry name" value="OMP_b-brl_4"/>
    <property type="match status" value="1"/>
</dbReference>
<accession>A0ABP7S754</accession>
<feature type="signal peptide" evidence="4">
    <location>
        <begin position="1"/>
        <end position="32"/>
    </location>
</feature>
<reference evidence="7" key="1">
    <citation type="journal article" date="2019" name="Int. J. Syst. Evol. Microbiol.">
        <title>The Global Catalogue of Microorganisms (GCM) 10K type strain sequencing project: providing services to taxonomists for standard genome sequencing and annotation.</title>
        <authorList>
            <consortium name="The Broad Institute Genomics Platform"/>
            <consortium name="The Broad Institute Genome Sequencing Center for Infectious Disease"/>
            <person name="Wu L."/>
            <person name="Ma J."/>
        </authorList>
    </citation>
    <scope>NUCLEOTIDE SEQUENCE [LARGE SCALE GENOMIC DNA]</scope>
    <source>
        <strain evidence="7">JCM 17563</strain>
    </source>
</reference>
<keyword evidence="4" id="KW-0732">Signal</keyword>
<evidence type="ECO:0000259" key="5">
    <source>
        <dbReference type="Pfam" id="PF25183"/>
    </source>
</evidence>
<feature type="chain" id="PRO_5045943046" evidence="4">
    <location>
        <begin position="33"/>
        <end position="1037"/>
    </location>
</feature>
<evidence type="ECO:0000313" key="6">
    <source>
        <dbReference type="EMBL" id="GAA4007654.1"/>
    </source>
</evidence>
<dbReference type="Gene3D" id="2.40.170.20">
    <property type="entry name" value="TonB-dependent receptor, beta-barrel domain"/>
    <property type="match status" value="1"/>
</dbReference>
<protein>
    <submittedName>
        <fullName evidence="6">TonB-dependent receptor</fullName>
    </submittedName>
</protein>
<evidence type="ECO:0000256" key="4">
    <source>
        <dbReference type="SAM" id="SignalP"/>
    </source>
</evidence>
<dbReference type="InterPro" id="IPR057601">
    <property type="entry name" value="Oar-like_b-barrel"/>
</dbReference>
<feature type="domain" description="TonB-dependent transporter Oar-like beta-barrel" evidence="5">
    <location>
        <begin position="585"/>
        <end position="894"/>
    </location>
</feature>
<dbReference type="RefSeq" id="WP_344705351.1">
    <property type="nucleotide sequence ID" value="NZ_BAABBQ010000001.1"/>
</dbReference>
<dbReference type="Proteomes" id="UP001500235">
    <property type="component" value="Unassembled WGS sequence"/>
</dbReference>
<gene>
    <name evidence="6" type="ORF">GCM10022280_00200</name>
</gene>
<dbReference type="Gene3D" id="2.60.40.1120">
    <property type="entry name" value="Carboxypeptidase-like, regulatory domain"/>
    <property type="match status" value="1"/>
</dbReference>
<comment type="subcellular location">
    <subcellularLocation>
        <location evidence="1">Cell outer membrane</location>
    </subcellularLocation>
</comment>
<comment type="caution">
    <text evidence="6">The sequence shown here is derived from an EMBL/GenBank/DDBJ whole genome shotgun (WGS) entry which is preliminary data.</text>
</comment>
<dbReference type="SUPFAM" id="SSF56935">
    <property type="entry name" value="Porins"/>
    <property type="match status" value="1"/>
</dbReference>
<sequence>MKSYLRASAALRAVAILGAGLTPVMLAAPASAQDYTRGGVSGTVTNAANAPLAGATVTITSNEQGFTRSTTTDANGRFEIQNLPTGAYTLNIRGAGGEVVNDPTLTVTAGQTAGFSYTAEASGSPAGASTNTAGSGETGAVTITGRRVRTNDLGSTTTGLSIDVARLVENVPVPRTQTGLILLAPGTNQGDSGFADCSDCVSFGGATIAENSYYVNGLNTTNFRTLVGNSTVPFEFYRTFDVRTGGWTAEYGRALGGVTSAVTKSGTNNFEYGSVITWSPDKLQSDSPNTFANRSGQIRNLNERDYRENLQANFYASGPIIKDRLFFYGLFTPRYSKNEDTSVTGGFRFRTTSSTPFYGLKLDAIPIDGHRLEGTFWSDDRTLYTDYLNVSGNDGTLTGISTGREKNRLGGKNYIGQFTDWFTLSALYGVNNYRREDVVAGISVPIIQSNLGAGVGSPSFGTITTTTASGVPIAPTNGKDKRTVYRVDANIIANFLGRHNFRVGWDREDLESAENTFYTGDRIYRFTANYIRARTYINTGAFESKQTAYYIQDSWDLFNERLNLNLGLRNDNYANYGVTGAKFIEQKNQWAPRLGASFDLFGDKRTKLNAFWGRYYLGVPTNTNIRLGGAEIFYEQRFSYLPGVNRNATTGNGIPVGQLFGANGAPLLGPLTAANTGTCPNFGPGAGQNCFTTFSDGVAGPTDTLVAEGLDPMYQDEFILGGTHRMGDWTFGLRYINRRLKTTLEDVAIDAAVLAYCDENGIAGCADVFTGFHQYVLANPGKDITVRLDGDCSIAGQCDVVTLSAADLGYPKPTRKYDAVEFQLSKAFNGTYGFDFSYTWQKVRGNYEGSVKSDNNQDDAGLTQDFDQPGLVDGAYGILANERKHTFKLFGSWKPVDTITIGGNLTVQSPRNFSCIGVHPTDPFAPAYGAASFYCSNPLGNGGSTDSVIVPRGSAFKGKWLRNLDLGVQFQLPAYLGRSSFRVDVFNVLNWASKTDYIEFGENDDGSVRPDYKLVSGYQSPRSVRLTWALRFGGAQR</sequence>
<keyword evidence="7" id="KW-1185">Reference proteome</keyword>
<dbReference type="Pfam" id="PF13620">
    <property type="entry name" value="CarboxypepD_reg"/>
    <property type="match status" value="1"/>
</dbReference>